<dbReference type="Gene3D" id="3.40.109.10">
    <property type="entry name" value="NADH Oxidase"/>
    <property type="match status" value="1"/>
</dbReference>
<dbReference type="AlphaFoldDB" id="A0A6N2WYA7"/>
<dbReference type="InterPro" id="IPR029479">
    <property type="entry name" value="Nitroreductase"/>
</dbReference>
<reference evidence="7" key="1">
    <citation type="submission" date="2019-11" db="EMBL/GenBank/DDBJ databases">
        <authorList>
            <person name="Feng L."/>
        </authorList>
    </citation>
    <scope>NUCLEOTIDE SEQUENCE</scope>
    <source>
        <strain evidence="7">CbolteaeLFYP116</strain>
    </source>
</reference>
<evidence type="ECO:0000256" key="1">
    <source>
        <dbReference type="ARBA" id="ARBA00001917"/>
    </source>
</evidence>
<evidence type="ECO:0000256" key="2">
    <source>
        <dbReference type="ARBA" id="ARBA00007118"/>
    </source>
</evidence>
<dbReference type="GO" id="GO:0016491">
    <property type="term" value="F:oxidoreductase activity"/>
    <property type="evidence" value="ECO:0007669"/>
    <property type="project" value="UniProtKB-KW"/>
</dbReference>
<dbReference type="EC" id="1.6.99.-" evidence="7"/>
<gene>
    <name evidence="7" type="primary">frp_2</name>
    <name evidence="7" type="ORF">CBLFYP116_04126</name>
</gene>
<name>A0A6N2WYA7_9FIRM</name>
<accession>A0A6N2WYA7</accession>
<organism evidence="7">
    <name type="scientific">Enterocloster bolteae</name>
    <dbReference type="NCBI Taxonomy" id="208479"/>
    <lineage>
        <taxon>Bacteria</taxon>
        <taxon>Bacillati</taxon>
        <taxon>Bacillota</taxon>
        <taxon>Clostridia</taxon>
        <taxon>Lachnospirales</taxon>
        <taxon>Lachnospiraceae</taxon>
        <taxon>Enterocloster</taxon>
    </lineage>
</organism>
<dbReference type="Pfam" id="PF00881">
    <property type="entry name" value="Nitroreductase"/>
    <property type="match status" value="1"/>
</dbReference>
<evidence type="ECO:0000256" key="4">
    <source>
        <dbReference type="ARBA" id="ARBA00022643"/>
    </source>
</evidence>
<protein>
    <submittedName>
        <fullName evidence="7">NADPH-flavin oxidoreductase</fullName>
        <ecNumber evidence="7">1.6.99.-</ecNumber>
    </submittedName>
</protein>
<keyword evidence="4" id="KW-0288">FMN</keyword>
<dbReference type="RefSeq" id="WP_034557631.1">
    <property type="nucleotide sequence ID" value="NZ_CACRTF010000017.1"/>
</dbReference>
<keyword evidence="3" id="KW-0285">Flavoprotein</keyword>
<comment type="cofactor">
    <cofactor evidence="1">
        <name>FMN</name>
        <dbReference type="ChEBI" id="CHEBI:58210"/>
    </cofactor>
</comment>
<dbReference type="EMBL" id="CACRTF010000017">
    <property type="protein sequence ID" value="VYT46707.1"/>
    <property type="molecule type" value="Genomic_DNA"/>
</dbReference>
<dbReference type="PANTHER" id="PTHR43673:SF2">
    <property type="entry name" value="NITROREDUCTASE"/>
    <property type="match status" value="1"/>
</dbReference>
<evidence type="ECO:0000256" key="3">
    <source>
        <dbReference type="ARBA" id="ARBA00022630"/>
    </source>
</evidence>
<feature type="domain" description="Nitroreductase" evidence="6">
    <location>
        <begin position="9"/>
        <end position="151"/>
    </location>
</feature>
<dbReference type="CDD" id="cd02151">
    <property type="entry name" value="nitroreductase"/>
    <property type="match status" value="1"/>
</dbReference>
<evidence type="ECO:0000313" key="7">
    <source>
        <dbReference type="EMBL" id="VYT46707.1"/>
    </source>
</evidence>
<evidence type="ECO:0000259" key="6">
    <source>
        <dbReference type="Pfam" id="PF00881"/>
    </source>
</evidence>
<evidence type="ECO:0000256" key="5">
    <source>
        <dbReference type="ARBA" id="ARBA00023002"/>
    </source>
</evidence>
<comment type="similarity">
    <text evidence="2">Belongs to the nitroreductase family.</text>
</comment>
<dbReference type="SUPFAM" id="SSF55469">
    <property type="entry name" value="FMN-dependent nitroreductase-like"/>
    <property type="match status" value="1"/>
</dbReference>
<dbReference type="PANTHER" id="PTHR43673">
    <property type="entry name" value="NAD(P)H NITROREDUCTASE YDGI-RELATED"/>
    <property type="match status" value="1"/>
</dbReference>
<sequence length="174" mass="19546">MSTLLDMLLNRRSVRSYTGEEIPEEKMKLVLQAGLLSESGHKIRPWEFVVIREKEKLLQLSDCKEGAGKMLQKAGAAIIVIADQEKSDVWIDDCAITMANMHLMADSIGLGSCYINARMRKAVGGGDTESFIKRFLDLPEHYRVSALLSLGIPVTKPAPHSLDRLHWEKVHYEP</sequence>
<keyword evidence="5 7" id="KW-0560">Oxidoreductase</keyword>
<proteinExistence type="inferred from homology"/>
<dbReference type="InterPro" id="IPR000415">
    <property type="entry name" value="Nitroreductase-like"/>
</dbReference>